<dbReference type="PANTHER" id="PTHR30535:SF4">
    <property type="entry name" value="HEMIN-BINDING PERIPLASMIC PROTEIN HMUT"/>
    <property type="match status" value="1"/>
</dbReference>
<dbReference type="Pfam" id="PF01497">
    <property type="entry name" value="Peripla_BP_2"/>
    <property type="match status" value="1"/>
</dbReference>
<sequence>MKKTAFIILSCVLAFGLGACHRSGHKEQPLNTDRIVCVSKQLTEMIFALGAQDKLVGTDLSSTFPEAAKKLTKVGYHRLLSAEGIISLKPTVVFHDGNIAPAAAIEQVKNVGIPMLGFGKTKTIDDATKLIDSLGLIFHKETAAKLLNEKLLKDMAQAEIQIKNYKDKPKVVIVHYGQQMNNYMAIGQKSTATKMLEWAGAVNVAEVPEGMKPLSPELIAKAQPDVILVTDFGYDRLGSIEKIKQLPGIALTPAAKNNKIFRIEEYDLIYLGPRTGENVLKLGKLVRQ</sequence>
<proteinExistence type="predicted"/>
<keyword evidence="3" id="KW-1185">Reference proteome</keyword>
<evidence type="ECO:0000313" key="2">
    <source>
        <dbReference type="EMBL" id="POY36229.1"/>
    </source>
</evidence>
<dbReference type="Proteomes" id="UP000236893">
    <property type="component" value="Unassembled WGS sequence"/>
</dbReference>
<dbReference type="InterPro" id="IPR050902">
    <property type="entry name" value="ABC_Transporter_SBP"/>
</dbReference>
<feature type="domain" description="Fe/B12 periplasmic-binding" evidence="1">
    <location>
        <begin position="34"/>
        <end position="288"/>
    </location>
</feature>
<dbReference type="PROSITE" id="PS51257">
    <property type="entry name" value="PROKAR_LIPOPROTEIN"/>
    <property type="match status" value="1"/>
</dbReference>
<evidence type="ECO:0000259" key="1">
    <source>
        <dbReference type="PROSITE" id="PS50983"/>
    </source>
</evidence>
<evidence type="ECO:0000313" key="3">
    <source>
        <dbReference type="Proteomes" id="UP000236893"/>
    </source>
</evidence>
<dbReference type="PANTHER" id="PTHR30535">
    <property type="entry name" value="VITAMIN B12-BINDING PROTEIN"/>
    <property type="match status" value="1"/>
</dbReference>
<dbReference type="SUPFAM" id="SSF53807">
    <property type="entry name" value="Helical backbone' metal receptor"/>
    <property type="match status" value="1"/>
</dbReference>
<accession>A0A2S5A1P9</accession>
<dbReference type="OrthoDB" id="9797736at2"/>
<protein>
    <submittedName>
        <fullName evidence="2">ABC transporter substrate-binding protein</fullName>
    </submittedName>
</protein>
<reference evidence="2 3" key="1">
    <citation type="submission" date="2018-01" db="EMBL/GenBank/DDBJ databases">
        <authorList>
            <person name="Gaut B.S."/>
            <person name="Morton B.R."/>
            <person name="Clegg M.T."/>
            <person name="Duvall M.R."/>
        </authorList>
    </citation>
    <scope>NUCLEOTIDE SEQUENCE [LARGE SCALE GENOMIC DNA]</scope>
    <source>
        <strain evidence="2 3">HR-AV</strain>
    </source>
</reference>
<dbReference type="PROSITE" id="PS50983">
    <property type="entry name" value="FE_B12_PBP"/>
    <property type="match status" value="1"/>
</dbReference>
<dbReference type="RefSeq" id="WP_103789147.1">
    <property type="nucleotide sequence ID" value="NZ_PQVF01000007.1"/>
</dbReference>
<dbReference type="Gene3D" id="3.40.50.1980">
    <property type="entry name" value="Nitrogenase molybdenum iron protein domain"/>
    <property type="match status" value="2"/>
</dbReference>
<name>A0A2S5A1P9_9SPHI</name>
<organism evidence="2 3">
    <name type="scientific">Solitalea longa</name>
    <dbReference type="NCBI Taxonomy" id="2079460"/>
    <lineage>
        <taxon>Bacteria</taxon>
        <taxon>Pseudomonadati</taxon>
        <taxon>Bacteroidota</taxon>
        <taxon>Sphingobacteriia</taxon>
        <taxon>Sphingobacteriales</taxon>
        <taxon>Sphingobacteriaceae</taxon>
        <taxon>Solitalea</taxon>
    </lineage>
</organism>
<dbReference type="EMBL" id="PQVF01000007">
    <property type="protein sequence ID" value="POY36229.1"/>
    <property type="molecule type" value="Genomic_DNA"/>
</dbReference>
<dbReference type="InterPro" id="IPR002491">
    <property type="entry name" value="ABC_transptr_periplasmic_BD"/>
</dbReference>
<dbReference type="AlphaFoldDB" id="A0A2S5A1P9"/>
<comment type="caution">
    <text evidence="2">The sequence shown here is derived from an EMBL/GenBank/DDBJ whole genome shotgun (WGS) entry which is preliminary data.</text>
</comment>
<gene>
    <name evidence="2" type="ORF">C3K47_10755</name>
</gene>